<evidence type="ECO:0008006" key="4">
    <source>
        <dbReference type="Google" id="ProtNLM"/>
    </source>
</evidence>
<reference evidence="2 3" key="2">
    <citation type="journal article" date="2016" name="Int. J. Syst. Evol. Microbiol.">
        <title>Bacillus gobiensis sp. nov., isolated from a soil sample.</title>
        <authorList>
            <person name="Liu B."/>
            <person name="Liu G.H."/>
            <person name="Cetin S."/>
            <person name="Schumann P."/>
            <person name="Pan Z.Z."/>
            <person name="Chen Q.Q."/>
        </authorList>
    </citation>
    <scope>NUCLEOTIDE SEQUENCE [LARGE SCALE GENOMIC DNA]</scope>
    <source>
        <strain evidence="2 3">FJAT-4402</strain>
    </source>
</reference>
<keyword evidence="3" id="KW-1185">Reference proteome</keyword>
<organism evidence="2 3">
    <name type="scientific">Bacillus gobiensis</name>
    <dbReference type="NCBI Taxonomy" id="1441095"/>
    <lineage>
        <taxon>Bacteria</taxon>
        <taxon>Bacillati</taxon>
        <taxon>Bacillota</taxon>
        <taxon>Bacilli</taxon>
        <taxon>Bacillales</taxon>
        <taxon>Bacillaceae</taxon>
        <taxon>Bacillus</taxon>
    </lineage>
</organism>
<dbReference type="Proteomes" id="UP000067625">
    <property type="component" value="Chromosome"/>
</dbReference>
<keyword evidence="1" id="KW-0812">Transmembrane</keyword>
<dbReference type="EMBL" id="CP012600">
    <property type="protein sequence ID" value="ALC80202.1"/>
    <property type="molecule type" value="Genomic_DNA"/>
</dbReference>
<dbReference type="AlphaFoldDB" id="A0A0M3R8S7"/>
<sequence length="90" mass="10567">MPIWKSKLPFLILRIIFAISTLIFAVRSFFISYDVLNSMFMMFSLGLLFVVQSIELYVTKKRKYFILTIFTSLFLMCVGIIALFTHLKII</sequence>
<keyword evidence="1" id="KW-0472">Membrane</keyword>
<proteinExistence type="predicted"/>
<keyword evidence="1" id="KW-1133">Transmembrane helix</keyword>
<gene>
    <name evidence="2" type="ORF">AM592_00255</name>
</gene>
<protein>
    <recommendedName>
        <fullName evidence="4">DUF3953 domain-containing protein</fullName>
    </recommendedName>
</protein>
<evidence type="ECO:0000313" key="3">
    <source>
        <dbReference type="Proteomes" id="UP000067625"/>
    </source>
</evidence>
<evidence type="ECO:0000256" key="1">
    <source>
        <dbReference type="SAM" id="Phobius"/>
    </source>
</evidence>
<feature type="transmembrane region" description="Helical" evidence="1">
    <location>
        <begin position="65"/>
        <end position="87"/>
    </location>
</feature>
<dbReference type="PATRIC" id="fig|1441095.3.peg.55"/>
<name>A0A0M3R8S7_9BACI</name>
<feature type="transmembrane region" description="Helical" evidence="1">
    <location>
        <begin position="12"/>
        <end position="33"/>
    </location>
</feature>
<accession>A0A0M3R8S7</accession>
<evidence type="ECO:0000313" key="2">
    <source>
        <dbReference type="EMBL" id="ALC80202.1"/>
    </source>
</evidence>
<feature type="transmembrane region" description="Helical" evidence="1">
    <location>
        <begin position="39"/>
        <end position="58"/>
    </location>
</feature>
<reference evidence="3" key="1">
    <citation type="submission" date="2015-08" db="EMBL/GenBank/DDBJ databases">
        <title>Genome sequencing project for genomic taxonomy and phylogenomics of Bacillus-like bacteria.</title>
        <authorList>
            <person name="Liu B."/>
            <person name="Wang J."/>
            <person name="Zhu Y."/>
            <person name="Liu G."/>
            <person name="Chen Q."/>
            <person name="Chen Z."/>
            <person name="Lan J."/>
            <person name="Che J."/>
            <person name="Ge C."/>
            <person name="Shi H."/>
            <person name="Pan Z."/>
            <person name="Liu X."/>
        </authorList>
    </citation>
    <scope>NUCLEOTIDE SEQUENCE [LARGE SCALE GENOMIC DNA]</scope>
    <source>
        <strain evidence="3">FJAT-4402</strain>
    </source>
</reference>